<dbReference type="NCBIfam" id="TIGR04057">
    <property type="entry name" value="SusC_RagA_signa"/>
    <property type="match status" value="1"/>
</dbReference>
<comment type="similarity">
    <text evidence="8 9">Belongs to the TonB-dependent receptor family.</text>
</comment>
<keyword evidence="2 8" id="KW-0813">Transport</keyword>
<dbReference type="InterPro" id="IPR037066">
    <property type="entry name" value="Plug_dom_sf"/>
</dbReference>
<evidence type="ECO:0000256" key="8">
    <source>
        <dbReference type="PROSITE-ProRule" id="PRU01360"/>
    </source>
</evidence>
<keyword evidence="15" id="KW-1185">Reference proteome</keyword>
<feature type="chain" id="PRO_5020588352" evidence="11">
    <location>
        <begin position="18"/>
        <end position="1145"/>
    </location>
</feature>
<keyword evidence="11" id="KW-0732">Signal</keyword>
<evidence type="ECO:0000256" key="6">
    <source>
        <dbReference type="ARBA" id="ARBA00023136"/>
    </source>
</evidence>
<proteinExistence type="inferred from homology"/>
<evidence type="ECO:0000256" key="2">
    <source>
        <dbReference type="ARBA" id="ARBA00022448"/>
    </source>
</evidence>
<keyword evidence="4 8" id="KW-0812">Transmembrane</keyword>
<dbReference type="Pfam" id="PF00593">
    <property type="entry name" value="TonB_dep_Rec_b-barrel"/>
    <property type="match status" value="1"/>
</dbReference>
<comment type="caution">
    <text evidence="14">The sequence shown here is derived from an EMBL/GenBank/DDBJ whole genome shotgun (WGS) entry which is preliminary data.</text>
</comment>
<keyword evidence="7 8" id="KW-0998">Cell outer membrane</keyword>
<evidence type="ECO:0000256" key="9">
    <source>
        <dbReference type="RuleBase" id="RU003357"/>
    </source>
</evidence>
<dbReference type="Gene3D" id="2.170.130.10">
    <property type="entry name" value="TonB-dependent receptor, plug domain"/>
    <property type="match status" value="1"/>
</dbReference>
<keyword evidence="3 8" id="KW-1134">Transmembrane beta strand</keyword>
<dbReference type="GO" id="GO:0009279">
    <property type="term" value="C:cell outer membrane"/>
    <property type="evidence" value="ECO:0007669"/>
    <property type="project" value="UniProtKB-SubCell"/>
</dbReference>
<dbReference type="Gene3D" id="3.55.50.30">
    <property type="match status" value="1"/>
</dbReference>
<evidence type="ECO:0000256" key="5">
    <source>
        <dbReference type="ARBA" id="ARBA00023077"/>
    </source>
</evidence>
<dbReference type="Proteomes" id="UP000293874">
    <property type="component" value="Unassembled WGS sequence"/>
</dbReference>
<evidence type="ECO:0000259" key="13">
    <source>
        <dbReference type="Pfam" id="PF07715"/>
    </source>
</evidence>
<evidence type="ECO:0000259" key="12">
    <source>
        <dbReference type="Pfam" id="PF00593"/>
    </source>
</evidence>
<evidence type="ECO:0000256" key="3">
    <source>
        <dbReference type="ARBA" id="ARBA00022452"/>
    </source>
</evidence>
<organism evidence="14 15">
    <name type="scientific">Pseudobacter ginsenosidimutans</name>
    <dbReference type="NCBI Taxonomy" id="661488"/>
    <lineage>
        <taxon>Bacteria</taxon>
        <taxon>Pseudomonadati</taxon>
        <taxon>Bacteroidota</taxon>
        <taxon>Chitinophagia</taxon>
        <taxon>Chitinophagales</taxon>
        <taxon>Chitinophagaceae</taxon>
        <taxon>Pseudobacter</taxon>
    </lineage>
</organism>
<sequence length="1145" mass="127178">MRLTAILLTIASLHASAGGFSQITLSVKNAPLEKVFREITRQAGYNFVYGSDVLKKTEKVDLSVHDATIETVLSIIFNHQPLTYSVIDKVVVIKIKALPSPVIGEELLLFQKLQFKVVDSAGVPVTSATFLLKGSNIKGSTDNDGGFTLSSIKEGETLVITSVGFLPLTLTGAQLLNAPIGKMAFTNNGSFIKSSATAFTFYMKQEVKDLDEVVVSTGMFDRRKETFTGVTKKYSGKEIRTASRQNILEALNLLDPSLKIIRNNNLGSDPNQLPKIEMRGSRTPPPPTPGQYSQQLKLQYENDPNRPLFILDGFETNLQSIMSLDINRIASVTLLKDAASTALYGSRSANGVVVVETIRPTSGDLTISYTATGTVTMPDLSGYNMMTAEELLKFQELASVGVDAPGPFGVFENEANLLLVKQKHAYRKNAILDGVNSNWMKVPLQTAGTLNHHLSVTGGDGFFNYTLGLSKNGNTGVMKGSENNTNSGYANLNYRKGKITVSNNLTIRGDKREGSPYGSFTNFVRIPPYYRINYAARFLEDQHTEHFVQNNFMAKMSYRFNNPLYNALLPHKNTAISNMITNNLMLHWDLLPFLRVSGGFQYAKTSDQTDFFLSPLHTQFNDVEALQKGSYEQSNAASENYNGFLTLTYNKVIGGKHILTSNLRGDIAKNATSIQSISAVGFATTAEPLLYLANSYSIDGRPQGSATRQNSIGVTASLSYSYDMRYNLDLSYKLSGASNFGSDNPYQSFYSMGAGWNLGRENFMQDVRWIDHLNISANFGLTGNENAGNFGSKSTYKLNNAPSYFGESIQLMSFGNPNLDWTKTYSLSYSLSGRFLNNMLSLTLAGFRNFTDPMIITMPLPLSVGLTDGIPKNIGKLTTTGLDFQFDARLINKKDWTLTVGINAPLFYKSVYSGLGDALSKFNDSARKGGYAQRYYDGASPDDLYAVRSLGIGQGMGMEVFLDKDGNYTYLFDKNNEVVVGSSRPVSQGNINMRLRYRRFTLSVYTRYVLQEMKFNSALYNKVENITPEKMEFNQDRRALYVRWQKPGDDASFLGITQQSLGMSSRFLQKENTLYVEGINFNYDLLDQYSQGLKDRIRKKLGMRSLNMGITTSNIFQFQLSNIKLERGIDYPFQRSVTVNLSITF</sequence>
<name>A0A4Q7MNU2_9BACT</name>
<dbReference type="InterPro" id="IPR023997">
    <property type="entry name" value="TonB-dep_OMP_SusC/RagA_CS"/>
</dbReference>
<evidence type="ECO:0000256" key="1">
    <source>
        <dbReference type="ARBA" id="ARBA00004571"/>
    </source>
</evidence>
<evidence type="ECO:0000256" key="4">
    <source>
        <dbReference type="ARBA" id="ARBA00022692"/>
    </source>
</evidence>
<evidence type="ECO:0000256" key="11">
    <source>
        <dbReference type="SAM" id="SignalP"/>
    </source>
</evidence>
<evidence type="ECO:0000256" key="10">
    <source>
        <dbReference type="SAM" id="MobiDB-lite"/>
    </source>
</evidence>
<keyword evidence="6 8" id="KW-0472">Membrane</keyword>
<dbReference type="PROSITE" id="PS52016">
    <property type="entry name" value="TONB_DEPENDENT_REC_3"/>
    <property type="match status" value="1"/>
</dbReference>
<reference evidence="14 15" key="1">
    <citation type="submission" date="2019-02" db="EMBL/GenBank/DDBJ databases">
        <title>Genomic Encyclopedia of Type Strains, Phase IV (KMG-IV): sequencing the most valuable type-strain genomes for metagenomic binning, comparative biology and taxonomic classification.</title>
        <authorList>
            <person name="Goeker M."/>
        </authorList>
    </citation>
    <scope>NUCLEOTIDE SEQUENCE [LARGE SCALE GENOMIC DNA]</scope>
    <source>
        <strain evidence="14 15">DSM 18116</strain>
    </source>
</reference>
<dbReference type="InterPro" id="IPR036942">
    <property type="entry name" value="Beta-barrel_TonB_sf"/>
</dbReference>
<dbReference type="SUPFAM" id="SSF49464">
    <property type="entry name" value="Carboxypeptidase regulatory domain-like"/>
    <property type="match status" value="1"/>
</dbReference>
<dbReference type="RefSeq" id="WP_165434950.1">
    <property type="nucleotide sequence ID" value="NZ_SGXA01000003.1"/>
</dbReference>
<dbReference type="InterPro" id="IPR008969">
    <property type="entry name" value="CarboxyPept-like_regulatory"/>
</dbReference>
<dbReference type="InterPro" id="IPR000531">
    <property type="entry name" value="Beta-barrel_TonB"/>
</dbReference>
<protein>
    <submittedName>
        <fullName evidence="14">TonB-linked SusC/RagA family outer membrane protein</fullName>
    </submittedName>
</protein>
<gene>
    <name evidence="14" type="ORF">EV199_5200</name>
</gene>
<evidence type="ECO:0000256" key="7">
    <source>
        <dbReference type="ARBA" id="ARBA00023237"/>
    </source>
</evidence>
<dbReference type="EMBL" id="SGXA01000003">
    <property type="protein sequence ID" value="RZS69363.1"/>
    <property type="molecule type" value="Genomic_DNA"/>
</dbReference>
<feature type="region of interest" description="Disordered" evidence="10">
    <location>
        <begin position="264"/>
        <end position="292"/>
    </location>
</feature>
<dbReference type="InterPro" id="IPR039426">
    <property type="entry name" value="TonB-dep_rcpt-like"/>
</dbReference>
<evidence type="ECO:0000313" key="14">
    <source>
        <dbReference type="EMBL" id="RZS69363.1"/>
    </source>
</evidence>
<dbReference type="NCBIfam" id="TIGR04056">
    <property type="entry name" value="OMP_RagA_SusC"/>
    <property type="match status" value="1"/>
</dbReference>
<dbReference type="Pfam" id="PF07715">
    <property type="entry name" value="Plug"/>
    <property type="match status" value="1"/>
</dbReference>
<dbReference type="GO" id="GO:0006826">
    <property type="term" value="P:iron ion transport"/>
    <property type="evidence" value="ECO:0007669"/>
    <property type="project" value="UniProtKB-KW"/>
</dbReference>
<dbReference type="InterPro" id="IPR023996">
    <property type="entry name" value="TonB-dep_OMP_SusC/RagA"/>
</dbReference>
<dbReference type="AlphaFoldDB" id="A0A4Q7MNU2"/>
<feature type="domain" description="TonB-dependent receptor-like beta-barrel" evidence="12">
    <location>
        <begin position="549"/>
        <end position="946"/>
    </location>
</feature>
<evidence type="ECO:0000313" key="15">
    <source>
        <dbReference type="Proteomes" id="UP000293874"/>
    </source>
</evidence>
<feature type="signal peptide" evidence="11">
    <location>
        <begin position="1"/>
        <end position="17"/>
    </location>
</feature>
<comment type="subcellular location">
    <subcellularLocation>
        <location evidence="1 8">Cell outer membrane</location>
        <topology evidence="1 8">Multi-pass membrane protein</topology>
    </subcellularLocation>
</comment>
<dbReference type="SUPFAM" id="SSF56935">
    <property type="entry name" value="Porins"/>
    <property type="match status" value="1"/>
</dbReference>
<dbReference type="InterPro" id="IPR012910">
    <property type="entry name" value="Plug_dom"/>
</dbReference>
<dbReference type="Gene3D" id="2.40.170.20">
    <property type="entry name" value="TonB-dependent receptor, beta-barrel domain"/>
    <property type="match status" value="1"/>
</dbReference>
<accession>A0A4Q7MNU2</accession>
<feature type="domain" description="TonB-dependent receptor plug" evidence="13">
    <location>
        <begin position="227"/>
        <end position="352"/>
    </location>
</feature>
<keyword evidence="5 9" id="KW-0798">TonB box</keyword>